<reference evidence="3" key="1">
    <citation type="submission" date="2016-08" db="EMBL/GenBank/DDBJ databases">
        <authorList>
            <person name="Seilhamer J.J."/>
        </authorList>
    </citation>
    <scope>NUCLEOTIDE SEQUENCE</scope>
    <source>
        <strain evidence="3">86-1</strain>
    </source>
</reference>
<dbReference type="AlphaFoldDB" id="A0A212L2L1"/>
<keyword evidence="1" id="KW-0732">Signal</keyword>
<dbReference type="InterPro" id="IPR052158">
    <property type="entry name" value="INH-QAR"/>
</dbReference>
<organism evidence="3">
    <name type="scientific">uncultured Desulfovibrio sp</name>
    <dbReference type="NCBI Taxonomy" id="167968"/>
    <lineage>
        <taxon>Bacteria</taxon>
        <taxon>Pseudomonadati</taxon>
        <taxon>Thermodesulfobacteriota</taxon>
        <taxon>Desulfovibrionia</taxon>
        <taxon>Desulfovibrionales</taxon>
        <taxon>Desulfovibrionaceae</taxon>
        <taxon>Desulfovibrio</taxon>
        <taxon>environmental samples</taxon>
    </lineage>
</organism>
<accession>A0A212L2L1</accession>
<dbReference type="PANTHER" id="PTHR43130">
    <property type="entry name" value="ARAC-FAMILY TRANSCRIPTIONAL REGULATOR"/>
    <property type="match status" value="1"/>
</dbReference>
<dbReference type="InterPro" id="IPR002818">
    <property type="entry name" value="DJ-1/PfpI"/>
</dbReference>
<evidence type="ECO:0000259" key="2">
    <source>
        <dbReference type="Pfam" id="PF01965"/>
    </source>
</evidence>
<dbReference type="Gene3D" id="3.40.50.880">
    <property type="match status" value="1"/>
</dbReference>
<evidence type="ECO:0000313" key="3">
    <source>
        <dbReference type="EMBL" id="SCM71792.1"/>
    </source>
</evidence>
<dbReference type="CDD" id="cd03139">
    <property type="entry name" value="GATase1_PfpI_2"/>
    <property type="match status" value="1"/>
</dbReference>
<sequence length="262" mass="28146">MKYLPLQCLALAFVLLASALSVPARVQSPQSEEQVMYEVHPGKVSSQITVGVLIFPGFEMLDAYGPMELWGSLKHAPARFWGGEEKRVGVKLVTIAATRGEIPSNQGPKTVADYGYADSPKLDYLLVPGGSGAVPLVRDAATLDWLRDQATKTKIVMSVCNGASLLAAAGILDGRPATTNKMAFKDSTAPGPKVNWIKQARWVDDGAVVSSSGVSAGMDMTLAVISRLYGQPLSDWLEQITEYDAHRDPSWDPFAVKAGLVR</sequence>
<dbReference type="Pfam" id="PF01965">
    <property type="entry name" value="DJ-1_PfpI"/>
    <property type="match status" value="1"/>
</dbReference>
<protein>
    <recommendedName>
        <fullName evidence="2">DJ-1/PfpI domain-containing protein</fullName>
    </recommendedName>
</protein>
<dbReference type="InterPro" id="IPR029062">
    <property type="entry name" value="Class_I_gatase-like"/>
</dbReference>
<name>A0A212L2L1_9BACT</name>
<feature type="domain" description="DJ-1/PfpI" evidence="2">
    <location>
        <begin position="50"/>
        <end position="226"/>
    </location>
</feature>
<dbReference type="EMBL" id="FMJC01000002">
    <property type="protein sequence ID" value="SCM71792.1"/>
    <property type="molecule type" value="Genomic_DNA"/>
</dbReference>
<feature type="chain" id="PRO_5012713416" description="DJ-1/PfpI domain-containing protein" evidence="1">
    <location>
        <begin position="25"/>
        <end position="262"/>
    </location>
</feature>
<evidence type="ECO:0000256" key="1">
    <source>
        <dbReference type="SAM" id="SignalP"/>
    </source>
</evidence>
<dbReference type="PANTHER" id="PTHR43130:SF15">
    <property type="entry name" value="THIJ_PFPI FAMILY PROTEIN (AFU_ORTHOLOGUE AFUA_5G14240)"/>
    <property type="match status" value="1"/>
</dbReference>
<gene>
    <name evidence="3" type="ORF">KL86DES1_20204</name>
</gene>
<feature type="signal peptide" evidence="1">
    <location>
        <begin position="1"/>
        <end position="24"/>
    </location>
</feature>
<dbReference type="SUPFAM" id="SSF52317">
    <property type="entry name" value="Class I glutamine amidotransferase-like"/>
    <property type="match status" value="1"/>
</dbReference>
<proteinExistence type="predicted"/>